<dbReference type="AlphaFoldDB" id="A0AAU9KEB0"/>
<dbReference type="GO" id="GO:0004525">
    <property type="term" value="F:ribonuclease III activity"/>
    <property type="evidence" value="ECO:0007669"/>
    <property type="project" value="InterPro"/>
</dbReference>
<evidence type="ECO:0000256" key="1">
    <source>
        <dbReference type="ARBA" id="ARBA00022801"/>
    </source>
</evidence>
<dbReference type="Proteomes" id="UP001162131">
    <property type="component" value="Unassembled WGS sequence"/>
</dbReference>
<feature type="domain" description="RNase III" evidence="2">
    <location>
        <begin position="492"/>
        <end position="633"/>
    </location>
</feature>
<dbReference type="SMART" id="SM00535">
    <property type="entry name" value="RIBOc"/>
    <property type="match status" value="2"/>
</dbReference>
<dbReference type="GO" id="GO:0006396">
    <property type="term" value="P:RNA processing"/>
    <property type="evidence" value="ECO:0007669"/>
    <property type="project" value="InterPro"/>
</dbReference>
<keyword evidence="1" id="KW-0378">Hydrolase</keyword>
<evidence type="ECO:0000259" key="2">
    <source>
        <dbReference type="PROSITE" id="PS50142"/>
    </source>
</evidence>
<dbReference type="CDD" id="cd00593">
    <property type="entry name" value="RIBOc"/>
    <property type="match status" value="2"/>
</dbReference>
<protein>
    <recommendedName>
        <fullName evidence="2">RNase III domain-containing protein</fullName>
    </recommendedName>
</protein>
<feature type="domain" description="RNase III" evidence="2">
    <location>
        <begin position="270"/>
        <end position="420"/>
    </location>
</feature>
<name>A0AAU9KEB0_9CILI</name>
<dbReference type="InterPro" id="IPR000999">
    <property type="entry name" value="RNase_III_dom"/>
</dbReference>
<comment type="caution">
    <text evidence="3">The sequence shown here is derived from an EMBL/GenBank/DDBJ whole genome shotgun (WGS) entry which is preliminary data.</text>
</comment>
<sequence length="736" mass="85668">MDMEIDADPTKKLKTESFETYNIRSYADILSQPFLLKSAKYEVYFYKFFEISQFGILFPIEFKPCPDFIQFVKKRKLWSSELNSLREFQHVMWCDLFQVLQVKNGNLSNANYLVVPVKKKRIDWDRVKNALYDEELKTIREISINDRPNYMYQSVKKRHFLQYVKTIMPDEETEKILNEIFDQAVVVNNENNTVTDRRILVKAMIDKKRNNDNYKPFIIAKNAKPVRRMLRVVTSTTKSPNNYQILSEDEMQIFYLNSVQYEEATHLLVMLSSLESVSYIIQFAKLYNYTGSFTYLRNGLTAPSLDNDSNYDALENLGDVILKVIASLHFFSKYEKDREHYLTWRRTEKIKNDYLSKIAKRHDFKNYLRTRELKYIKLRPPYYEGQNGKDETDQVLQRISDGQLADMVESLIGAFFMGEGMLNSAKFVYQLDVLPEEEQNWAYTLQYFDNEKLTVLDIDMISSDILCENPSFGDIIPPMSEKHPCGDLFETPEMVEDIIGYKFKDKSLLFEAFTHASQENKTNYERLEFLGDSLLDLIVVSNTFLMGNFNAEELTTFKHIIANNNVLSKLAISLGLYRFLKCDLCQAEIVDKFLDTVTWDEDICNFGAYDDDPPKCLNDIFEALAGAILIDSGSLRVVSQVFGSILKLPMIHLVRNNEKCGPNIRSRLSVYGQRARKKIRIEESDTDLGCLATVYIDEIPIVSHYSKTRWLAKQQAALKAYQIVTKDQESAEIESN</sequence>
<dbReference type="Gene3D" id="1.10.1520.10">
    <property type="entry name" value="Ribonuclease III domain"/>
    <property type="match status" value="2"/>
</dbReference>
<accession>A0AAU9KEB0</accession>
<dbReference type="PANTHER" id="PTHR14950:SF37">
    <property type="entry name" value="ENDORIBONUCLEASE DICER"/>
    <property type="match status" value="1"/>
</dbReference>
<organism evidence="3 4">
    <name type="scientific">Blepharisma stoltei</name>
    <dbReference type="NCBI Taxonomy" id="1481888"/>
    <lineage>
        <taxon>Eukaryota</taxon>
        <taxon>Sar</taxon>
        <taxon>Alveolata</taxon>
        <taxon>Ciliophora</taxon>
        <taxon>Postciliodesmatophora</taxon>
        <taxon>Heterotrichea</taxon>
        <taxon>Heterotrichida</taxon>
        <taxon>Blepharismidae</taxon>
        <taxon>Blepharisma</taxon>
    </lineage>
</organism>
<evidence type="ECO:0000313" key="3">
    <source>
        <dbReference type="EMBL" id="CAG9331553.1"/>
    </source>
</evidence>
<dbReference type="SUPFAM" id="SSF69065">
    <property type="entry name" value="RNase III domain-like"/>
    <property type="match status" value="2"/>
</dbReference>
<reference evidence="3" key="1">
    <citation type="submission" date="2021-09" db="EMBL/GenBank/DDBJ databases">
        <authorList>
            <consortium name="AG Swart"/>
            <person name="Singh M."/>
            <person name="Singh A."/>
            <person name="Seah K."/>
            <person name="Emmerich C."/>
        </authorList>
    </citation>
    <scope>NUCLEOTIDE SEQUENCE</scope>
    <source>
        <strain evidence="3">ATCC30299</strain>
    </source>
</reference>
<dbReference type="PANTHER" id="PTHR14950">
    <property type="entry name" value="DICER-RELATED"/>
    <property type="match status" value="1"/>
</dbReference>
<gene>
    <name evidence="3" type="ORF">BSTOLATCC_MIC53620</name>
</gene>
<dbReference type="SUPFAM" id="SSF54768">
    <property type="entry name" value="dsRNA-binding domain-like"/>
    <property type="match status" value="1"/>
</dbReference>
<dbReference type="EMBL" id="CAJZBQ010000053">
    <property type="protein sequence ID" value="CAG9331553.1"/>
    <property type="molecule type" value="Genomic_DNA"/>
</dbReference>
<keyword evidence="4" id="KW-1185">Reference proteome</keyword>
<dbReference type="PROSITE" id="PS00517">
    <property type="entry name" value="RNASE_3_1"/>
    <property type="match status" value="1"/>
</dbReference>
<dbReference type="Pfam" id="PF00636">
    <property type="entry name" value="Ribonuclease_3"/>
    <property type="match status" value="2"/>
</dbReference>
<proteinExistence type="predicted"/>
<evidence type="ECO:0000313" key="4">
    <source>
        <dbReference type="Proteomes" id="UP001162131"/>
    </source>
</evidence>
<dbReference type="PROSITE" id="PS50142">
    <property type="entry name" value="RNASE_3_2"/>
    <property type="match status" value="2"/>
</dbReference>
<dbReference type="InterPro" id="IPR036389">
    <property type="entry name" value="RNase_III_sf"/>
</dbReference>